<dbReference type="Pfam" id="PF13727">
    <property type="entry name" value="CoA_binding_3"/>
    <property type="match status" value="1"/>
</dbReference>
<proteinExistence type="inferred from homology"/>
<dbReference type="Gene3D" id="3.40.50.720">
    <property type="entry name" value="NAD(P)-binding Rossmann-like Domain"/>
    <property type="match status" value="1"/>
</dbReference>
<organism evidence="11 12">
    <name type="scientific">Megasphaera massiliensis</name>
    <dbReference type="NCBI Taxonomy" id="1232428"/>
    <lineage>
        <taxon>Bacteria</taxon>
        <taxon>Bacillati</taxon>
        <taxon>Bacillota</taxon>
        <taxon>Negativicutes</taxon>
        <taxon>Veillonellales</taxon>
        <taxon>Veillonellaceae</taxon>
        <taxon>Megasphaera</taxon>
    </lineage>
</organism>
<keyword evidence="7 9" id="KW-1133">Transmembrane helix</keyword>
<dbReference type="PANTHER" id="PTHR30576">
    <property type="entry name" value="COLANIC BIOSYNTHESIS UDP-GLUCOSE LIPID CARRIER TRANSFERASE"/>
    <property type="match status" value="1"/>
</dbReference>
<dbReference type="Proteomes" id="UP001206692">
    <property type="component" value="Unassembled WGS sequence"/>
</dbReference>
<keyword evidence="8 9" id="KW-0472">Membrane</keyword>
<keyword evidence="6 9" id="KW-0812">Transmembrane</keyword>
<feature type="transmembrane region" description="Helical" evidence="9">
    <location>
        <begin position="118"/>
        <end position="138"/>
    </location>
</feature>
<evidence type="ECO:0000313" key="11">
    <source>
        <dbReference type="EMBL" id="MCQ5343524.1"/>
    </source>
</evidence>
<comment type="similarity">
    <text evidence="3">Belongs to the bacterial sugar transferase family.</text>
</comment>
<evidence type="ECO:0000256" key="7">
    <source>
        <dbReference type="ARBA" id="ARBA00022989"/>
    </source>
</evidence>
<protein>
    <submittedName>
        <fullName evidence="11">Undecaprenyl-phosphate galactose phosphotransferase WbaP</fullName>
    </submittedName>
</protein>
<accession>A0ABT1SUP2</accession>
<feature type="domain" description="Bacterial sugar transferase" evidence="10">
    <location>
        <begin position="284"/>
        <end position="476"/>
    </location>
</feature>
<keyword evidence="5" id="KW-0808">Transferase</keyword>
<evidence type="ECO:0000256" key="3">
    <source>
        <dbReference type="ARBA" id="ARBA00006464"/>
    </source>
</evidence>
<evidence type="ECO:0000256" key="1">
    <source>
        <dbReference type="ARBA" id="ARBA00004141"/>
    </source>
</evidence>
<dbReference type="NCBIfam" id="TIGR03022">
    <property type="entry name" value="WbaP_sugtrans"/>
    <property type="match status" value="1"/>
</dbReference>
<dbReference type="RefSeq" id="WP_062411700.1">
    <property type="nucleotide sequence ID" value="NZ_JAJCIO010000029.1"/>
</dbReference>
<evidence type="ECO:0000313" key="12">
    <source>
        <dbReference type="Proteomes" id="UP001206692"/>
    </source>
</evidence>
<dbReference type="PANTHER" id="PTHR30576:SF4">
    <property type="entry name" value="UNDECAPRENYL-PHOSPHATE GALACTOSE PHOSPHOTRANSFERASE"/>
    <property type="match status" value="1"/>
</dbReference>
<name>A0ABT1SUP2_9FIRM</name>
<evidence type="ECO:0000256" key="6">
    <source>
        <dbReference type="ARBA" id="ARBA00022692"/>
    </source>
</evidence>
<evidence type="ECO:0000256" key="4">
    <source>
        <dbReference type="ARBA" id="ARBA00022475"/>
    </source>
</evidence>
<dbReference type="InterPro" id="IPR017475">
    <property type="entry name" value="EPS_sugar_tfrase"/>
</dbReference>
<dbReference type="EMBL" id="JANGEW010000027">
    <property type="protein sequence ID" value="MCQ5343524.1"/>
    <property type="molecule type" value="Genomic_DNA"/>
</dbReference>
<dbReference type="Pfam" id="PF02397">
    <property type="entry name" value="Bac_transf"/>
    <property type="match status" value="1"/>
</dbReference>
<keyword evidence="4" id="KW-1003">Cell membrane</keyword>
<evidence type="ECO:0000256" key="2">
    <source>
        <dbReference type="ARBA" id="ARBA00004236"/>
    </source>
</evidence>
<evidence type="ECO:0000256" key="5">
    <source>
        <dbReference type="ARBA" id="ARBA00022679"/>
    </source>
</evidence>
<sequence length="481" mass="55429">MKCSPQSCSISIKNKYSNEVLPIVLAVADYIAIWLAEYASFGIREFFIPDTPFRLSWLSIHVIVPAVYLLFLKLHHLYTRRMQFWQIISNIFKATFYSIALLIFFIYIAQTAAVTSRLFVGLLAITSFLFLVIERYVVKRILIRMKMLQLPVLIMGAGKTAALMLEYFKNDTGVGYEFIGFLEDNTPDPRVAAMIPHLGTFHDAEHVIQVTGVQHVMVIAPGLKNQDIQNIVYRVQPLVKKVAFIPDMGSLPLATLETNPLIDGRVISLSFRNNLALWYNRAIKRTFDLLCTLIGIICLSPFFLAVALWIRLDSPGPIIFKHRRIGRDGKEFNCYKFRSMCVDADVKLKELLERDPEARKEWETEFKLKNDPRVTKSGAFLRKTSLDELPQLFNVLKGEMSLVGPRPIIQDEIKKYGAFIKDFYMVRPGVTGMWQTSGRSDTTYDERVQMDTWYVRNWNVWFDIVLIWRTVAVVLKHKGAY</sequence>
<comment type="subcellular location">
    <subcellularLocation>
        <location evidence="2">Cell membrane</location>
    </subcellularLocation>
    <subcellularLocation>
        <location evidence="1">Membrane</location>
        <topology evidence="1">Multi-pass membrane protein</topology>
    </subcellularLocation>
</comment>
<evidence type="ECO:0000259" key="10">
    <source>
        <dbReference type="Pfam" id="PF02397"/>
    </source>
</evidence>
<dbReference type="NCBIfam" id="TIGR03025">
    <property type="entry name" value="EPS_sugtrans"/>
    <property type="match status" value="1"/>
</dbReference>
<feature type="transmembrane region" description="Helical" evidence="9">
    <location>
        <begin position="55"/>
        <end position="74"/>
    </location>
</feature>
<feature type="transmembrane region" description="Helical" evidence="9">
    <location>
        <begin position="289"/>
        <end position="310"/>
    </location>
</feature>
<feature type="transmembrane region" description="Helical" evidence="9">
    <location>
        <begin position="20"/>
        <end position="43"/>
    </location>
</feature>
<keyword evidence="12" id="KW-1185">Reference proteome</keyword>
<dbReference type="InterPro" id="IPR003362">
    <property type="entry name" value="Bact_transf"/>
</dbReference>
<feature type="transmembrane region" description="Helical" evidence="9">
    <location>
        <begin position="94"/>
        <end position="112"/>
    </location>
</feature>
<evidence type="ECO:0000256" key="8">
    <source>
        <dbReference type="ARBA" id="ARBA00023136"/>
    </source>
</evidence>
<dbReference type="InterPro" id="IPR017472">
    <property type="entry name" value="Undecaprenyl-P_galact_Ptfrase"/>
</dbReference>
<comment type="caution">
    <text evidence="11">The sequence shown here is derived from an EMBL/GenBank/DDBJ whole genome shotgun (WGS) entry which is preliminary data.</text>
</comment>
<evidence type="ECO:0000256" key="9">
    <source>
        <dbReference type="SAM" id="Phobius"/>
    </source>
</evidence>
<gene>
    <name evidence="11" type="primary">wbaP</name>
    <name evidence="11" type="ORF">NE675_10895</name>
</gene>
<reference evidence="11 12" key="1">
    <citation type="submission" date="2022-06" db="EMBL/GenBank/DDBJ databases">
        <title>Isolation of gut microbiota from human fecal samples.</title>
        <authorList>
            <person name="Pamer E.G."/>
            <person name="Barat B."/>
            <person name="Waligurski E."/>
            <person name="Medina S."/>
            <person name="Paddock L."/>
            <person name="Mostad J."/>
        </authorList>
    </citation>
    <scope>NUCLEOTIDE SEQUENCE [LARGE SCALE GENOMIC DNA]</scope>
    <source>
        <strain evidence="11 12">DFI.1.1</strain>
    </source>
</reference>